<dbReference type="OrthoDB" id="5295821at2"/>
<evidence type="ECO:0000313" key="2">
    <source>
        <dbReference type="EMBL" id="QEY24039.1"/>
    </source>
</evidence>
<dbReference type="EMBL" id="CP031699">
    <property type="protein sequence ID" value="QEY24039.1"/>
    <property type="molecule type" value="Genomic_DNA"/>
</dbReference>
<sequence>MKPLTTLEQVQQHVRHQGIRLLYVGAQHCGVCHALLPAITKAVAEFSHISAAQVRIDDVPVLASYLQVMSVPAVLLFADGKEYHRVARFVPLAPLVQVFETSKHWTNAQPSTL</sequence>
<keyword evidence="3" id="KW-1185">Reference proteome</keyword>
<dbReference type="Gene3D" id="3.40.30.10">
    <property type="entry name" value="Glutaredoxin"/>
    <property type="match status" value="1"/>
</dbReference>
<dbReference type="CDD" id="cd02947">
    <property type="entry name" value="TRX_family"/>
    <property type="match status" value="1"/>
</dbReference>
<accession>A0A5P3MTQ8</accession>
<dbReference type="AlphaFoldDB" id="A0A5P3MTQ8"/>
<dbReference type="InterPro" id="IPR013766">
    <property type="entry name" value="Thioredoxin_domain"/>
</dbReference>
<dbReference type="KEGG" id="naq:D0T90_05630"/>
<name>A0A5P3MTQ8_NEIAN</name>
<gene>
    <name evidence="2" type="ORF">D0T90_05630</name>
</gene>
<organism evidence="2 3">
    <name type="scientific">Neisseria animalis</name>
    <dbReference type="NCBI Taxonomy" id="492"/>
    <lineage>
        <taxon>Bacteria</taxon>
        <taxon>Pseudomonadati</taxon>
        <taxon>Pseudomonadota</taxon>
        <taxon>Betaproteobacteria</taxon>
        <taxon>Neisseriales</taxon>
        <taxon>Neisseriaceae</taxon>
        <taxon>Neisseria</taxon>
    </lineage>
</organism>
<protein>
    <submittedName>
        <fullName evidence="2">Thioredoxin</fullName>
    </submittedName>
</protein>
<dbReference type="SUPFAM" id="SSF52833">
    <property type="entry name" value="Thioredoxin-like"/>
    <property type="match status" value="1"/>
</dbReference>
<evidence type="ECO:0000313" key="3">
    <source>
        <dbReference type="Proteomes" id="UP000325536"/>
    </source>
</evidence>
<dbReference type="Proteomes" id="UP000325536">
    <property type="component" value="Chromosome"/>
</dbReference>
<feature type="domain" description="Thioredoxin" evidence="1">
    <location>
        <begin position="8"/>
        <end position="91"/>
    </location>
</feature>
<dbReference type="RefSeq" id="WP_123795223.1">
    <property type="nucleotide sequence ID" value="NZ_CP031699.1"/>
</dbReference>
<evidence type="ECO:0000259" key="1">
    <source>
        <dbReference type="Pfam" id="PF00085"/>
    </source>
</evidence>
<dbReference type="Pfam" id="PF00085">
    <property type="entry name" value="Thioredoxin"/>
    <property type="match status" value="1"/>
</dbReference>
<proteinExistence type="predicted"/>
<dbReference type="InterPro" id="IPR036249">
    <property type="entry name" value="Thioredoxin-like_sf"/>
</dbReference>
<reference evidence="2 3" key="1">
    <citation type="submission" date="2018-08" db="EMBL/GenBank/DDBJ databases">
        <title>Neisseria animalis ATCC 49930 complete genome.</title>
        <authorList>
            <person name="Veseli I.A."/>
            <person name="Mascarenhas dos Santos A.C."/>
            <person name="Buttler R."/>
            <person name="Pombert J.-F."/>
        </authorList>
    </citation>
    <scope>NUCLEOTIDE SEQUENCE [LARGE SCALE GENOMIC DNA]</scope>
    <source>
        <strain evidence="2 3">ATCC 49930</strain>
    </source>
</reference>